<dbReference type="EMBL" id="JAJFAZ020000008">
    <property type="protein sequence ID" value="KAI5313745.1"/>
    <property type="molecule type" value="Genomic_DNA"/>
</dbReference>
<keyword evidence="2" id="KW-1185">Reference proteome</keyword>
<comment type="caution">
    <text evidence="1">The sequence shown here is derived from an EMBL/GenBank/DDBJ whole genome shotgun (WGS) entry which is preliminary data.</text>
</comment>
<proteinExistence type="predicted"/>
<evidence type="ECO:0000313" key="1">
    <source>
        <dbReference type="EMBL" id="KAI5313745.1"/>
    </source>
</evidence>
<sequence length="129" mass="14799">MMAFRPKHRNWKWIIYSNHDLPRGLDTIDIKVDASKGKRKMLGLPHYCTVQKDFRASIILNMGNLALENEKVGSDIYVFLGLEESAKGALGISARMELFSRKIHMDVNVVKVRALWTDTRVDIHIENSC</sequence>
<dbReference type="AlphaFoldDB" id="A0AAD4UVS1"/>
<dbReference type="Proteomes" id="UP001054821">
    <property type="component" value="Chromosome 8"/>
</dbReference>
<name>A0AAD4UVS1_PRUDU</name>
<protein>
    <submittedName>
        <fullName evidence="1">Uncharacterized protein</fullName>
    </submittedName>
</protein>
<organism evidence="1 2">
    <name type="scientific">Prunus dulcis</name>
    <name type="common">Almond</name>
    <name type="synonym">Amygdalus dulcis</name>
    <dbReference type="NCBI Taxonomy" id="3755"/>
    <lineage>
        <taxon>Eukaryota</taxon>
        <taxon>Viridiplantae</taxon>
        <taxon>Streptophyta</taxon>
        <taxon>Embryophyta</taxon>
        <taxon>Tracheophyta</taxon>
        <taxon>Spermatophyta</taxon>
        <taxon>Magnoliopsida</taxon>
        <taxon>eudicotyledons</taxon>
        <taxon>Gunneridae</taxon>
        <taxon>Pentapetalae</taxon>
        <taxon>rosids</taxon>
        <taxon>fabids</taxon>
        <taxon>Rosales</taxon>
        <taxon>Rosaceae</taxon>
        <taxon>Amygdaloideae</taxon>
        <taxon>Amygdaleae</taxon>
        <taxon>Prunus</taxon>
    </lineage>
</organism>
<reference evidence="1 2" key="1">
    <citation type="journal article" date="2022" name="G3 (Bethesda)">
        <title>Whole-genome sequence and methylome profiling of the almond [Prunus dulcis (Mill.) D.A. Webb] cultivar 'Nonpareil'.</title>
        <authorList>
            <person name="D'Amico-Willman K.M."/>
            <person name="Ouma W.Z."/>
            <person name="Meulia T."/>
            <person name="Sideli G.M."/>
            <person name="Gradziel T.M."/>
            <person name="Fresnedo-Ramirez J."/>
        </authorList>
    </citation>
    <scope>NUCLEOTIDE SEQUENCE [LARGE SCALE GENOMIC DNA]</scope>
    <source>
        <strain evidence="1">Clone GOH B32 T37-40</strain>
    </source>
</reference>
<evidence type="ECO:0000313" key="2">
    <source>
        <dbReference type="Proteomes" id="UP001054821"/>
    </source>
</evidence>
<gene>
    <name evidence="1" type="ORF">L3X38_042921</name>
</gene>
<accession>A0AAD4UVS1</accession>